<dbReference type="InterPro" id="IPR051055">
    <property type="entry name" value="PIF1_helicase"/>
</dbReference>
<dbReference type="SUPFAM" id="SSF47819">
    <property type="entry name" value="HRDC-like"/>
    <property type="match status" value="1"/>
</dbReference>
<sequence>MWKNSLDTLKPAPTFVLQMNNLLLDLAQAYTDTTNTIVFLTGKAGTGKTTFLRQLRQETKKKLVIVAPTGMAAINAGGMTIHSLFQLPFGPLLPCSEGPELHYNPEKHELLQNMELLVMDEISMVRPDVLDQLDTILRSLRGNNHAFGGVQLLMIGDLAQLSPIIRDEEWTLLRSYYATPYFFSSLVMRRSAFVRIELEKVYRQSDPVFVDILNGIRDQSLTAAQLAQLNTRFVPGFLSTEGFITLTTHNRIAQQINTELLEALTGELVEYKAILRGEFPADGYPTEVSLLLKIGAQVMFVKNDSSAEKRYYNGKIGTVTSLEADTVHVLTPEGREIAVQALEWSNVKYEMAGEQVAESNAGSFAQIPLRLAWAITIHKSQGLTFEKAIIDVSGAFAHGQAYVALSRCRSLEGLVLRSPVSMQYIIGDLQVKKFNEEAVKHRPDDTTLAQHQLAYRHYLLSELFNFSGLRENSSKLESVLPGMEMDILAVAAKMNPATYDDERIRKAADYFYQKLEAIIAKLHEQLPGLIGTSKELAGRADKLLRWLMTRIVLLDNFRSEPFTTEKMLALRRQAKPPLVHSYLKALNATPNEALLEKLLEWRDRTAQQEGILAGMLFSEQTLAAIAAKLPASLKNLSGIKGVGPEKTSRYGAAILTLVREYERKSSGSADQASLF</sequence>
<dbReference type="InterPro" id="IPR027417">
    <property type="entry name" value="P-loop_NTPase"/>
</dbReference>
<name>A0A437MWN0_9SPHI</name>
<dbReference type="FunFam" id="3.40.50.300:FF:001498">
    <property type="entry name" value="ATP-dependent DNA helicase"/>
    <property type="match status" value="1"/>
</dbReference>
<dbReference type="AlphaFoldDB" id="A0A437MWN0"/>
<feature type="domain" description="HRDC" evidence="2">
    <location>
        <begin position="588"/>
        <end position="668"/>
    </location>
</feature>
<evidence type="ECO:0000259" key="2">
    <source>
        <dbReference type="PROSITE" id="PS50967"/>
    </source>
</evidence>
<dbReference type="InterPro" id="IPR002121">
    <property type="entry name" value="HRDC_dom"/>
</dbReference>
<keyword evidence="3" id="KW-0067">ATP-binding</keyword>
<keyword evidence="1" id="KW-0472">Membrane</keyword>
<dbReference type="SUPFAM" id="SSF52540">
    <property type="entry name" value="P-loop containing nucleoside triphosphate hydrolases"/>
    <property type="match status" value="2"/>
</dbReference>
<dbReference type="OrthoDB" id="9763659at2"/>
<keyword evidence="3" id="KW-0347">Helicase</keyword>
<organism evidence="3 4">
    <name type="scientific">Mucilaginibacter limnophilus</name>
    <dbReference type="NCBI Taxonomy" id="1932778"/>
    <lineage>
        <taxon>Bacteria</taxon>
        <taxon>Pseudomonadati</taxon>
        <taxon>Bacteroidota</taxon>
        <taxon>Sphingobacteriia</taxon>
        <taxon>Sphingobacteriales</taxon>
        <taxon>Sphingobacteriaceae</taxon>
        <taxon>Mucilaginibacter</taxon>
    </lineage>
</organism>
<evidence type="ECO:0000313" key="4">
    <source>
        <dbReference type="Proteomes" id="UP000282759"/>
    </source>
</evidence>
<dbReference type="PANTHER" id="PTHR47642:SF6">
    <property type="entry name" value="ATP-DEPENDENT DNA HELICASE"/>
    <property type="match status" value="1"/>
</dbReference>
<proteinExistence type="predicted"/>
<evidence type="ECO:0000313" key="3">
    <source>
        <dbReference type="EMBL" id="RVU02068.1"/>
    </source>
</evidence>
<dbReference type="InterPro" id="IPR010997">
    <property type="entry name" value="HRDC-like_sf"/>
</dbReference>
<dbReference type="GO" id="GO:0003676">
    <property type="term" value="F:nucleic acid binding"/>
    <property type="evidence" value="ECO:0007669"/>
    <property type="project" value="InterPro"/>
</dbReference>
<reference evidence="3 4" key="1">
    <citation type="submission" date="2019-01" db="EMBL/GenBank/DDBJ databases">
        <authorList>
            <person name="Chen W.-M."/>
        </authorList>
    </citation>
    <scope>NUCLEOTIDE SEQUENCE [LARGE SCALE GENOMIC DNA]</scope>
    <source>
        <strain evidence="3 4">YBJ-36</strain>
    </source>
</reference>
<dbReference type="CDD" id="cd18809">
    <property type="entry name" value="SF1_C_RecD"/>
    <property type="match status" value="1"/>
</dbReference>
<dbReference type="PANTHER" id="PTHR47642">
    <property type="entry name" value="ATP-DEPENDENT DNA HELICASE"/>
    <property type="match status" value="1"/>
</dbReference>
<dbReference type="Pfam" id="PF00570">
    <property type="entry name" value="HRDC"/>
    <property type="match status" value="1"/>
</dbReference>
<feature type="transmembrane region" description="Helical" evidence="1">
    <location>
        <begin position="63"/>
        <end position="85"/>
    </location>
</feature>
<dbReference type="RefSeq" id="WP_127704433.1">
    <property type="nucleotide sequence ID" value="NZ_SACK01000002.1"/>
</dbReference>
<dbReference type="Pfam" id="PF05970">
    <property type="entry name" value="PIF1"/>
    <property type="match status" value="1"/>
</dbReference>
<dbReference type="Proteomes" id="UP000282759">
    <property type="component" value="Unassembled WGS sequence"/>
</dbReference>
<keyword evidence="1" id="KW-1133">Transmembrane helix</keyword>
<keyword evidence="3" id="KW-0378">Hydrolase</keyword>
<accession>A0A437MWN0</accession>
<gene>
    <name evidence="3" type="ORF">EOD41_08960</name>
</gene>
<dbReference type="PROSITE" id="PS50967">
    <property type="entry name" value="HRDC"/>
    <property type="match status" value="1"/>
</dbReference>
<dbReference type="GO" id="GO:0003678">
    <property type="term" value="F:DNA helicase activity"/>
    <property type="evidence" value="ECO:0007669"/>
    <property type="project" value="InterPro"/>
</dbReference>
<dbReference type="GO" id="GO:0000166">
    <property type="term" value="F:nucleotide binding"/>
    <property type="evidence" value="ECO:0007669"/>
    <property type="project" value="InterPro"/>
</dbReference>
<evidence type="ECO:0000256" key="1">
    <source>
        <dbReference type="SAM" id="Phobius"/>
    </source>
</evidence>
<dbReference type="EMBL" id="SACK01000002">
    <property type="protein sequence ID" value="RVU02068.1"/>
    <property type="molecule type" value="Genomic_DNA"/>
</dbReference>
<dbReference type="GO" id="GO:0006281">
    <property type="term" value="P:DNA repair"/>
    <property type="evidence" value="ECO:0007669"/>
    <property type="project" value="InterPro"/>
</dbReference>
<comment type="caution">
    <text evidence="3">The sequence shown here is derived from an EMBL/GenBank/DDBJ whole genome shotgun (WGS) entry which is preliminary data.</text>
</comment>
<dbReference type="Gene3D" id="2.30.30.940">
    <property type="match status" value="1"/>
</dbReference>
<dbReference type="InterPro" id="IPR010285">
    <property type="entry name" value="DNA_helicase_pif1-like_DEAD"/>
</dbReference>
<protein>
    <submittedName>
        <fullName evidence="3">Helicase</fullName>
    </submittedName>
</protein>
<keyword evidence="4" id="KW-1185">Reference proteome</keyword>
<dbReference type="InterPro" id="IPR044876">
    <property type="entry name" value="HRDC_dom_sf"/>
</dbReference>
<keyword evidence="1" id="KW-0812">Transmembrane</keyword>
<dbReference type="GO" id="GO:0000723">
    <property type="term" value="P:telomere maintenance"/>
    <property type="evidence" value="ECO:0007669"/>
    <property type="project" value="InterPro"/>
</dbReference>
<keyword evidence="3" id="KW-0547">Nucleotide-binding</keyword>
<dbReference type="SMART" id="SM00341">
    <property type="entry name" value="HRDC"/>
    <property type="match status" value="1"/>
</dbReference>
<dbReference type="Gene3D" id="3.40.50.300">
    <property type="entry name" value="P-loop containing nucleotide triphosphate hydrolases"/>
    <property type="match status" value="1"/>
</dbReference>
<dbReference type="Gene3D" id="1.10.150.80">
    <property type="entry name" value="HRDC domain"/>
    <property type="match status" value="1"/>
</dbReference>